<evidence type="ECO:0000256" key="1">
    <source>
        <dbReference type="SAM" id="Phobius"/>
    </source>
</evidence>
<protein>
    <submittedName>
        <fullName evidence="2">Uncharacterized protein</fullName>
    </submittedName>
</protein>
<evidence type="ECO:0000313" key="3">
    <source>
        <dbReference type="Proteomes" id="UP000277204"/>
    </source>
</evidence>
<reference evidence="2 3" key="1">
    <citation type="submission" date="2018-11" db="EMBL/GenBank/DDBJ databases">
        <authorList>
            <consortium name="Pathogen Informatics"/>
        </authorList>
    </citation>
    <scope>NUCLEOTIDE SEQUENCE [LARGE SCALE GENOMIC DNA]</scope>
    <source>
        <strain evidence="2 3">Zambia</strain>
    </source>
</reference>
<feature type="transmembrane region" description="Helical" evidence="1">
    <location>
        <begin position="35"/>
        <end position="53"/>
    </location>
</feature>
<dbReference type="AlphaFoldDB" id="A0A3P8CR89"/>
<dbReference type="EMBL" id="UZAI01017229">
    <property type="protein sequence ID" value="VDP22094.1"/>
    <property type="molecule type" value="Genomic_DNA"/>
</dbReference>
<name>A0A3P8CR89_9TREM</name>
<organism evidence="2 3">
    <name type="scientific">Schistosoma margrebowiei</name>
    <dbReference type="NCBI Taxonomy" id="48269"/>
    <lineage>
        <taxon>Eukaryota</taxon>
        <taxon>Metazoa</taxon>
        <taxon>Spiralia</taxon>
        <taxon>Lophotrochozoa</taxon>
        <taxon>Platyhelminthes</taxon>
        <taxon>Trematoda</taxon>
        <taxon>Digenea</taxon>
        <taxon>Strigeidida</taxon>
        <taxon>Schistosomatoidea</taxon>
        <taxon>Schistosomatidae</taxon>
        <taxon>Schistosoma</taxon>
    </lineage>
</organism>
<gene>
    <name evidence="2" type="ORF">SMRZ_LOCUS16809</name>
</gene>
<keyword evidence="1" id="KW-0812">Transmembrane</keyword>
<keyword evidence="1" id="KW-0472">Membrane</keyword>
<accession>A0A3P8CR89</accession>
<keyword evidence="1" id="KW-1133">Transmembrane helix</keyword>
<proteinExistence type="predicted"/>
<sequence length="75" mass="8874">MQRLRLVFLDLTGWVRWESGPISILNCSYVFYESLIRSIIHCSLIVGIITLYINRAHRSQIIQEMTITFCDRKIQ</sequence>
<evidence type="ECO:0000313" key="2">
    <source>
        <dbReference type="EMBL" id="VDP22094.1"/>
    </source>
</evidence>
<dbReference type="Proteomes" id="UP000277204">
    <property type="component" value="Unassembled WGS sequence"/>
</dbReference>
<keyword evidence="3" id="KW-1185">Reference proteome</keyword>